<evidence type="ECO:0000313" key="9">
    <source>
        <dbReference type="EMBL" id="CCH59750.1"/>
    </source>
</evidence>
<dbReference type="CDD" id="cd00609">
    <property type="entry name" value="AAT_like"/>
    <property type="match status" value="1"/>
</dbReference>
<evidence type="ECO:0000256" key="4">
    <source>
        <dbReference type="ARBA" id="ARBA00022576"/>
    </source>
</evidence>
<dbReference type="InterPro" id="IPR004838">
    <property type="entry name" value="NHTrfase_class1_PyrdxlP-BS"/>
</dbReference>
<comment type="catalytic activity">
    <reaction evidence="7">
        <text>L-aspartate + 2-oxoglutarate = oxaloacetate + L-glutamate</text>
        <dbReference type="Rhea" id="RHEA:21824"/>
        <dbReference type="ChEBI" id="CHEBI:16452"/>
        <dbReference type="ChEBI" id="CHEBI:16810"/>
        <dbReference type="ChEBI" id="CHEBI:29985"/>
        <dbReference type="ChEBI" id="CHEBI:29991"/>
        <dbReference type="EC" id="2.6.1.1"/>
    </reaction>
</comment>
<dbReference type="OrthoDB" id="6752799at2759"/>
<protein>
    <recommendedName>
        <fullName evidence="7">Aspartate aminotransferase</fullName>
        <ecNumber evidence="7">2.6.1.1</ecNumber>
    </recommendedName>
</protein>
<organism evidence="9 10">
    <name type="scientific">Henningerozyma blattae (strain ATCC 34711 / CBS 6284 / DSM 70876 / NBRC 10599 / NRRL Y-10934 / UCD 77-7)</name>
    <name type="common">Yeast</name>
    <name type="synonym">Tetrapisispora blattae</name>
    <dbReference type="NCBI Taxonomy" id="1071380"/>
    <lineage>
        <taxon>Eukaryota</taxon>
        <taxon>Fungi</taxon>
        <taxon>Dikarya</taxon>
        <taxon>Ascomycota</taxon>
        <taxon>Saccharomycotina</taxon>
        <taxon>Saccharomycetes</taxon>
        <taxon>Saccharomycetales</taxon>
        <taxon>Saccharomycetaceae</taxon>
        <taxon>Henningerozyma</taxon>
    </lineage>
</organism>
<name>I2H048_HENB6</name>
<dbReference type="InterPro" id="IPR015422">
    <property type="entry name" value="PyrdxlP-dep_Trfase_small"/>
</dbReference>
<gene>
    <name evidence="9" type="primary">TBLA0B09330</name>
    <name evidence="9" type="ORF">TBLA_0B09330</name>
</gene>
<dbReference type="InParanoid" id="I2H048"/>
<dbReference type="FunCoup" id="I2H048">
    <property type="interactions" value="898"/>
</dbReference>
<evidence type="ECO:0000256" key="3">
    <source>
        <dbReference type="ARBA" id="ARBA00011738"/>
    </source>
</evidence>
<keyword evidence="4 7" id="KW-0032">Aminotransferase</keyword>
<comment type="similarity">
    <text evidence="2">Belongs to the class-I pyridoxal-phosphate-dependent aminotransferase family.</text>
</comment>
<comment type="miscellaneous">
    <text evidence="7">In eukaryotes there are cytoplasmic, mitochondrial and chloroplastic isozymes.</text>
</comment>
<dbReference type="HOGENOM" id="CLU_032440_1_2_1"/>
<dbReference type="InterPro" id="IPR000796">
    <property type="entry name" value="Asp_trans"/>
</dbReference>
<dbReference type="InterPro" id="IPR015421">
    <property type="entry name" value="PyrdxlP-dep_Trfase_major"/>
</dbReference>
<dbReference type="GO" id="GO:0004069">
    <property type="term" value="F:L-aspartate:2-oxoglutarate aminotransferase activity"/>
    <property type="evidence" value="ECO:0007669"/>
    <property type="project" value="UniProtKB-EC"/>
</dbReference>
<dbReference type="Gene3D" id="3.40.640.10">
    <property type="entry name" value="Type I PLP-dependent aspartate aminotransferase-like (Major domain)"/>
    <property type="match status" value="1"/>
</dbReference>
<feature type="domain" description="Aminotransferase class I/classII large" evidence="8">
    <location>
        <begin position="31"/>
        <end position="399"/>
    </location>
</feature>
<evidence type="ECO:0000313" key="10">
    <source>
        <dbReference type="Proteomes" id="UP000002866"/>
    </source>
</evidence>
<proteinExistence type="inferred from homology"/>
<reference evidence="9 10" key="1">
    <citation type="journal article" date="2011" name="Proc. Natl. Acad. Sci. U.S.A.">
        <title>Evolutionary erosion of yeast sex chromosomes by mating-type switching accidents.</title>
        <authorList>
            <person name="Gordon J.L."/>
            <person name="Armisen D."/>
            <person name="Proux-Wera E."/>
            <person name="Oheigeartaigh S.S."/>
            <person name="Byrne K.P."/>
            <person name="Wolfe K.H."/>
        </authorList>
    </citation>
    <scope>NUCLEOTIDE SEQUENCE [LARGE SCALE GENOMIC DNA]</scope>
    <source>
        <strain evidence="10">ATCC 34711 / CBS 6284 / DSM 70876 / NBRC 10599 / NRRL Y-10934 / UCD 77-7</strain>
    </source>
</reference>
<evidence type="ECO:0000256" key="1">
    <source>
        <dbReference type="ARBA" id="ARBA00001933"/>
    </source>
</evidence>
<dbReference type="AlphaFoldDB" id="I2H048"/>
<dbReference type="FunFam" id="3.40.640.10:FF:000066">
    <property type="entry name" value="Aspartate aminotransferase"/>
    <property type="match status" value="1"/>
</dbReference>
<keyword evidence="10" id="KW-1185">Reference proteome</keyword>
<accession>I2H048</accession>
<dbReference type="Proteomes" id="UP000002866">
    <property type="component" value="Chromosome 2"/>
</dbReference>
<dbReference type="GO" id="GO:0006532">
    <property type="term" value="P:aspartate biosynthetic process"/>
    <property type="evidence" value="ECO:0007669"/>
    <property type="project" value="EnsemblFungi"/>
</dbReference>
<dbReference type="KEGG" id="tbl:TBLA_0B09330"/>
<dbReference type="STRING" id="1071380.I2H048"/>
<dbReference type="InterPro" id="IPR004839">
    <property type="entry name" value="Aminotransferase_I/II_large"/>
</dbReference>
<dbReference type="Gene3D" id="3.90.1150.10">
    <property type="entry name" value="Aspartate Aminotransferase, domain 1"/>
    <property type="match status" value="1"/>
</dbReference>
<dbReference type="EC" id="2.6.1.1" evidence="7"/>
<dbReference type="PANTHER" id="PTHR11879:SF55">
    <property type="entry name" value="GLUTAMATE OXALOACETATE TRANSAMINASE 1, ISOFORM B"/>
    <property type="match status" value="1"/>
</dbReference>
<dbReference type="FunFam" id="3.90.1150.10:FF:000001">
    <property type="entry name" value="Aspartate aminotransferase"/>
    <property type="match status" value="1"/>
</dbReference>
<evidence type="ECO:0000259" key="8">
    <source>
        <dbReference type="Pfam" id="PF00155"/>
    </source>
</evidence>
<comment type="subunit">
    <text evidence="3 7">Homodimer.</text>
</comment>
<dbReference type="PANTHER" id="PTHR11879">
    <property type="entry name" value="ASPARTATE AMINOTRANSFERASE"/>
    <property type="match status" value="1"/>
</dbReference>
<dbReference type="eggNOG" id="KOG1412">
    <property type="taxonomic scope" value="Eukaryota"/>
</dbReference>
<evidence type="ECO:0000256" key="5">
    <source>
        <dbReference type="ARBA" id="ARBA00022679"/>
    </source>
</evidence>
<dbReference type="GO" id="GO:0030170">
    <property type="term" value="F:pyridoxal phosphate binding"/>
    <property type="evidence" value="ECO:0007669"/>
    <property type="project" value="InterPro"/>
</dbReference>
<evidence type="ECO:0000256" key="2">
    <source>
        <dbReference type="ARBA" id="ARBA00007441"/>
    </source>
</evidence>
<dbReference type="OMA" id="GTWTHIT"/>
<dbReference type="Pfam" id="PF00155">
    <property type="entry name" value="Aminotran_1_2"/>
    <property type="match status" value="1"/>
</dbReference>
<evidence type="ECO:0000256" key="6">
    <source>
        <dbReference type="ARBA" id="ARBA00022898"/>
    </source>
</evidence>
<dbReference type="GeneID" id="14494811"/>
<dbReference type="InterPro" id="IPR015424">
    <property type="entry name" value="PyrdxlP-dep_Trfase"/>
</dbReference>
<evidence type="ECO:0000256" key="7">
    <source>
        <dbReference type="RuleBase" id="RU000480"/>
    </source>
</evidence>
<dbReference type="NCBIfam" id="NF006719">
    <property type="entry name" value="PRK09257.1"/>
    <property type="match status" value="1"/>
</dbReference>
<dbReference type="GO" id="GO:0032938">
    <property type="term" value="P:negative regulation of translation in response to oxidative stress"/>
    <property type="evidence" value="ECO:0007669"/>
    <property type="project" value="EnsemblFungi"/>
</dbReference>
<dbReference type="GO" id="GO:0005777">
    <property type="term" value="C:peroxisome"/>
    <property type="evidence" value="ECO:0007669"/>
    <property type="project" value="EnsemblFungi"/>
</dbReference>
<dbReference type="GO" id="GO:0005829">
    <property type="term" value="C:cytosol"/>
    <property type="evidence" value="ECO:0007669"/>
    <property type="project" value="EnsemblFungi"/>
</dbReference>
<dbReference type="RefSeq" id="XP_004179269.1">
    <property type="nucleotide sequence ID" value="XM_004179221.1"/>
</dbReference>
<keyword evidence="5 7" id="KW-0808">Transferase</keyword>
<comment type="cofactor">
    <cofactor evidence="1">
        <name>pyridoxal 5'-phosphate</name>
        <dbReference type="ChEBI" id="CHEBI:597326"/>
    </cofactor>
</comment>
<dbReference type="SUPFAM" id="SSF53383">
    <property type="entry name" value="PLP-dependent transferases"/>
    <property type="match status" value="1"/>
</dbReference>
<keyword evidence="6" id="KW-0663">Pyridoxal phosphate</keyword>
<dbReference type="GO" id="GO:0043023">
    <property type="term" value="F:ribosomal large subunit binding"/>
    <property type="evidence" value="ECO:0007669"/>
    <property type="project" value="EnsemblFungi"/>
</dbReference>
<dbReference type="EMBL" id="HE806317">
    <property type="protein sequence ID" value="CCH59750.1"/>
    <property type="molecule type" value="Genomic_DNA"/>
</dbReference>
<dbReference type="PRINTS" id="PR00799">
    <property type="entry name" value="TRANSAMINASE"/>
</dbReference>
<sequence length="408" mass="45551">MSDSLFEKFEALPPDALFAIKARCDADARPQKVDLGIGAYRDNNGKPWVLPSVKMSELQYSQDPSHNHEYQPIAGNAVLGEDAAKILLGVDLYEKDKTVSTQTLSGTGALHVAAQLIYKGDPTREVYLSNPTWANHRNIFESSHLQLKTYPYWKEDTKTLDIDGWLKTIEAAKKGSVFVLHACAHNPTGMDPTPEEWEQVLDAMAKYHHIALFDSAYQGFASGDLDRDAKAIRLGHAKLSKQSPIIICQSFSKNLGLYGERIGCLHIVNPTSASKANIISQLSTLTRSEYSNPPAYGADIASRILSQHELRDQWYIDMKTMSSRIYKMRVELRNHLVALKTPGNWDHIEKQCGMFSFTGLTPEMVERLETKHAVYMAKNGRASVAGLNTSNVEYVAKSIDEVVHFFSS</sequence>
<dbReference type="PROSITE" id="PS00105">
    <property type="entry name" value="AA_TRANSFER_CLASS_1"/>
    <property type="match status" value="1"/>
</dbReference>